<sequence>MDYFIVGVLTLAGLVFHAWLFIRFRQWADRDLALSLAGKDHKKREWALQQLAAAKCARVKRRDLQAWLEKKLEGYNGNDTGEQRVARRSPD</sequence>
<dbReference type="Proteomes" id="UP000269774">
    <property type="component" value="Unassembled WGS sequence"/>
</dbReference>
<dbReference type="AlphaFoldDB" id="A0A3M2HK77"/>
<dbReference type="RefSeq" id="WP_122165271.1">
    <property type="nucleotide sequence ID" value="NZ_JAMOIB010000002.1"/>
</dbReference>
<name>A0A3M2HK77_9GAMM</name>
<keyword evidence="1" id="KW-0812">Transmembrane</keyword>
<accession>A0A3M2HK77</accession>
<comment type="caution">
    <text evidence="2">The sequence shown here is derived from an EMBL/GenBank/DDBJ whole genome shotgun (WGS) entry which is preliminary data.</text>
</comment>
<gene>
    <name evidence="2" type="ORF">EA797_11205</name>
</gene>
<feature type="transmembrane region" description="Helical" evidence="1">
    <location>
        <begin position="6"/>
        <end position="22"/>
    </location>
</feature>
<protein>
    <recommendedName>
        <fullName evidence="4">30S ribosomal protein S3</fullName>
    </recommendedName>
</protein>
<keyword evidence="1" id="KW-0472">Membrane</keyword>
<evidence type="ECO:0008006" key="4">
    <source>
        <dbReference type="Google" id="ProtNLM"/>
    </source>
</evidence>
<reference evidence="2 3" key="1">
    <citation type="submission" date="2018-10" db="EMBL/GenBank/DDBJ databases">
        <title>Pseudomonas zhaodongensis NEAU-ST5-21(T) genome.</title>
        <authorList>
            <person name="Peng J."/>
            <person name="Liu Z.-P."/>
        </authorList>
    </citation>
    <scope>NUCLEOTIDE SEQUENCE [LARGE SCALE GENOMIC DNA]</scope>
    <source>
        <strain evidence="2 3">NEAU-ST5-21</strain>
    </source>
</reference>
<keyword evidence="1" id="KW-1133">Transmembrane helix</keyword>
<organism evidence="2 3">
    <name type="scientific">Stutzerimonas zhaodongensis</name>
    <dbReference type="NCBI Taxonomy" id="1176257"/>
    <lineage>
        <taxon>Bacteria</taxon>
        <taxon>Pseudomonadati</taxon>
        <taxon>Pseudomonadota</taxon>
        <taxon>Gammaproteobacteria</taxon>
        <taxon>Pseudomonadales</taxon>
        <taxon>Pseudomonadaceae</taxon>
        <taxon>Stutzerimonas</taxon>
    </lineage>
</organism>
<evidence type="ECO:0000313" key="3">
    <source>
        <dbReference type="Proteomes" id="UP000269774"/>
    </source>
</evidence>
<dbReference type="EMBL" id="RFFM01000002">
    <property type="protein sequence ID" value="RMH90081.1"/>
    <property type="molecule type" value="Genomic_DNA"/>
</dbReference>
<dbReference type="OrthoDB" id="6089792at2"/>
<evidence type="ECO:0000313" key="2">
    <source>
        <dbReference type="EMBL" id="RMH90081.1"/>
    </source>
</evidence>
<keyword evidence="3" id="KW-1185">Reference proteome</keyword>
<evidence type="ECO:0000256" key="1">
    <source>
        <dbReference type="SAM" id="Phobius"/>
    </source>
</evidence>
<proteinExistence type="predicted"/>